<accession>A0ABR8YNZ0</accession>
<dbReference type="InterPro" id="IPR012318">
    <property type="entry name" value="HTH_CRP"/>
</dbReference>
<dbReference type="CDD" id="cd00038">
    <property type="entry name" value="CAP_ED"/>
    <property type="match status" value="1"/>
</dbReference>
<feature type="domain" description="HTH crp-type" evidence="5">
    <location>
        <begin position="142"/>
        <end position="215"/>
    </location>
</feature>
<dbReference type="InterPro" id="IPR036388">
    <property type="entry name" value="WH-like_DNA-bd_sf"/>
</dbReference>
<sequence length="224" mass="25956">MYEKLFNMNKQNDMRAFFLQELAPLGKIIDFKKNDEIYTMSNHNIIIVMSGTVKVFTFTPTGHEKVLFYLISGEILGESSYFVDDHIDVKALSVEDVTVSYLEDSKLDKFLIQYPNAYRFFIHSLTRKYRIALSQINDFLAESPKTRIASTLYRLAVLTPKTSNNKYSINLTMTHQELANLIGCSRITVTRIINELKNENIIDMKNKEIYILNMEALKKLSQLT</sequence>
<dbReference type="PROSITE" id="PS50042">
    <property type="entry name" value="CNMP_BINDING_3"/>
    <property type="match status" value="1"/>
</dbReference>
<evidence type="ECO:0000259" key="5">
    <source>
        <dbReference type="PROSITE" id="PS51063"/>
    </source>
</evidence>
<dbReference type="CDD" id="cd00092">
    <property type="entry name" value="HTH_CRP"/>
    <property type="match status" value="1"/>
</dbReference>
<dbReference type="Gene3D" id="1.10.10.10">
    <property type="entry name" value="Winged helix-like DNA-binding domain superfamily/Winged helix DNA-binding domain"/>
    <property type="match status" value="1"/>
</dbReference>
<dbReference type="InterPro" id="IPR000595">
    <property type="entry name" value="cNMP-bd_dom"/>
</dbReference>
<name>A0ABR8YNZ0_9CLOT</name>
<dbReference type="PANTHER" id="PTHR24567">
    <property type="entry name" value="CRP FAMILY TRANSCRIPTIONAL REGULATORY PROTEIN"/>
    <property type="match status" value="1"/>
</dbReference>
<reference evidence="6 7" key="1">
    <citation type="submission" date="2020-08" db="EMBL/GenBank/DDBJ databases">
        <title>A Genomic Blueprint of the Chicken Gut Microbiome.</title>
        <authorList>
            <person name="Gilroy R."/>
            <person name="Ravi A."/>
            <person name="Getino M."/>
            <person name="Pursley I."/>
            <person name="Horton D.L."/>
            <person name="Alikhan N.-F."/>
            <person name="Baker D."/>
            <person name="Gharbi K."/>
            <person name="Hall N."/>
            <person name="Watson M."/>
            <person name="Adriaenssens E.M."/>
            <person name="Foster-Nyarko E."/>
            <person name="Jarju S."/>
            <person name="Secka A."/>
            <person name="Antonio M."/>
            <person name="Oren A."/>
            <person name="Chaudhuri R."/>
            <person name="La Ragione R.M."/>
            <person name="Hildebrand F."/>
            <person name="Pallen M.J."/>
        </authorList>
    </citation>
    <scope>NUCLEOTIDE SEQUENCE [LARGE SCALE GENOMIC DNA]</scope>
    <source>
        <strain evidence="6 7">N37</strain>
    </source>
</reference>
<dbReference type="InterPro" id="IPR050397">
    <property type="entry name" value="Env_Response_Regulators"/>
</dbReference>
<dbReference type="Gene3D" id="2.60.120.10">
    <property type="entry name" value="Jelly Rolls"/>
    <property type="match status" value="1"/>
</dbReference>
<dbReference type="RefSeq" id="WP_191738713.1">
    <property type="nucleotide sequence ID" value="NZ_JACSQB010000012.1"/>
</dbReference>
<gene>
    <name evidence="6" type="ORF">H9637_01505</name>
</gene>
<feature type="domain" description="Cyclic nucleotide-binding" evidence="4">
    <location>
        <begin position="44"/>
        <end position="128"/>
    </location>
</feature>
<keyword evidence="2" id="KW-0238">DNA-binding</keyword>
<keyword evidence="7" id="KW-1185">Reference proteome</keyword>
<keyword evidence="3" id="KW-0804">Transcription</keyword>
<dbReference type="Pfam" id="PF13545">
    <property type="entry name" value="HTH_Crp_2"/>
    <property type="match status" value="1"/>
</dbReference>
<dbReference type="InterPro" id="IPR036390">
    <property type="entry name" value="WH_DNA-bd_sf"/>
</dbReference>
<proteinExistence type="predicted"/>
<dbReference type="InterPro" id="IPR018335">
    <property type="entry name" value="Tscrpt_reg_HTH_Crp-type_CS"/>
</dbReference>
<comment type="caution">
    <text evidence="6">The sequence shown here is derived from an EMBL/GenBank/DDBJ whole genome shotgun (WGS) entry which is preliminary data.</text>
</comment>
<evidence type="ECO:0000256" key="1">
    <source>
        <dbReference type="ARBA" id="ARBA00023015"/>
    </source>
</evidence>
<dbReference type="EMBL" id="JACSQB010000012">
    <property type="protein sequence ID" value="MBD8045731.1"/>
    <property type="molecule type" value="Genomic_DNA"/>
</dbReference>
<organism evidence="6 7">
    <name type="scientific">Clostridium faecium</name>
    <dbReference type="NCBI Taxonomy" id="2762223"/>
    <lineage>
        <taxon>Bacteria</taxon>
        <taxon>Bacillati</taxon>
        <taxon>Bacillota</taxon>
        <taxon>Clostridia</taxon>
        <taxon>Eubacteriales</taxon>
        <taxon>Clostridiaceae</taxon>
        <taxon>Clostridium</taxon>
    </lineage>
</organism>
<dbReference type="PROSITE" id="PS51063">
    <property type="entry name" value="HTH_CRP_2"/>
    <property type="match status" value="1"/>
</dbReference>
<evidence type="ECO:0000259" key="4">
    <source>
        <dbReference type="PROSITE" id="PS50042"/>
    </source>
</evidence>
<dbReference type="SMART" id="SM00419">
    <property type="entry name" value="HTH_CRP"/>
    <property type="match status" value="1"/>
</dbReference>
<dbReference type="InterPro" id="IPR018490">
    <property type="entry name" value="cNMP-bd_dom_sf"/>
</dbReference>
<dbReference type="Proteomes" id="UP000627166">
    <property type="component" value="Unassembled WGS sequence"/>
</dbReference>
<dbReference type="PROSITE" id="PS00042">
    <property type="entry name" value="HTH_CRP_1"/>
    <property type="match status" value="1"/>
</dbReference>
<evidence type="ECO:0000256" key="3">
    <source>
        <dbReference type="ARBA" id="ARBA00023163"/>
    </source>
</evidence>
<dbReference type="PRINTS" id="PR00034">
    <property type="entry name" value="HTHCRP"/>
</dbReference>
<keyword evidence="1" id="KW-0805">Transcription regulation</keyword>
<dbReference type="InterPro" id="IPR014710">
    <property type="entry name" value="RmlC-like_jellyroll"/>
</dbReference>
<evidence type="ECO:0000313" key="7">
    <source>
        <dbReference type="Proteomes" id="UP000627166"/>
    </source>
</evidence>
<dbReference type="PANTHER" id="PTHR24567:SF26">
    <property type="entry name" value="REGULATORY PROTEIN YEIL"/>
    <property type="match status" value="1"/>
</dbReference>
<evidence type="ECO:0000256" key="2">
    <source>
        <dbReference type="ARBA" id="ARBA00023125"/>
    </source>
</evidence>
<dbReference type="Pfam" id="PF00027">
    <property type="entry name" value="cNMP_binding"/>
    <property type="match status" value="1"/>
</dbReference>
<dbReference type="SUPFAM" id="SSF51206">
    <property type="entry name" value="cAMP-binding domain-like"/>
    <property type="match status" value="1"/>
</dbReference>
<protein>
    <submittedName>
        <fullName evidence="6">Crp/Fnr family transcriptional regulator</fullName>
    </submittedName>
</protein>
<dbReference type="SUPFAM" id="SSF46785">
    <property type="entry name" value="Winged helix' DNA-binding domain"/>
    <property type="match status" value="1"/>
</dbReference>
<evidence type="ECO:0000313" key="6">
    <source>
        <dbReference type="EMBL" id="MBD8045731.1"/>
    </source>
</evidence>